<dbReference type="InterPro" id="IPR023346">
    <property type="entry name" value="Lysozyme-like_dom_sf"/>
</dbReference>
<evidence type="ECO:0000313" key="5">
    <source>
        <dbReference type="Proteomes" id="UP000001982"/>
    </source>
</evidence>
<keyword evidence="1" id="KW-0929">Antimicrobial</keyword>
<dbReference type="Gene3D" id="1.10.530.40">
    <property type="match status" value="1"/>
</dbReference>
<dbReference type="KEGG" id="sdn:Sden_2612"/>
<evidence type="ECO:0000259" key="3">
    <source>
        <dbReference type="Pfam" id="PF16754"/>
    </source>
</evidence>
<dbReference type="eggNOG" id="COG5276">
    <property type="taxonomic scope" value="Bacteria"/>
</dbReference>
<dbReference type="CDD" id="cd16902">
    <property type="entry name" value="pesticin_lyz"/>
    <property type="match status" value="1"/>
</dbReference>
<protein>
    <submittedName>
        <fullName evidence="4">Pesticin domain protein</fullName>
    </submittedName>
</protein>
<reference evidence="4 5" key="1">
    <citation type="submission" date="2006-03" db="EMBL/GenBank/DDBJ databases">
        <title>Complete sequence of Shewanella denitrificans OS217.</title>
        <authorList>
            <consortium name="US DOE Joint Genome Institute"/>
            <person name="Copeland A."/>
            <person name="Lucas S."/>
            <person name="Lapidus A."/>
            <person name="Barry K."/>
            <person name="Detter J.C."/>
            <person name="Glavina del Rio T."/>
            <person name="Hammon N."/>
            <person name="Israni S."/>
            <person name="Dalin E."/>
            <person name="Tice H."/>
            <person name="Pitluck S."/>
            <person name="Brettin T."/>
            <person name="Bruce D."/>
            <person name="Han C."/>
            <person name="Tapia R."/>
            <person name="Gilna P."/>
            <person name="Kiss H."/>
            <person name="Schmutz J."/>
            <person name="Larimer F."/>
            <person name="Land M."/>
            <person name="Hauser L."/>
            <person name="Kyrpides N."/>
            <person name="Lykidis A."/>
            <person name="Richardson P."/>
        </authorList>
    </citation>
    <scope>NUCLEOTIDE SEQUENCE [LARGE SCALE GENOMIC DNA]</scope>
    <source>
        <strain evidence="5">OS217 / ATCC BAA-1090 / DSM 15013</strain>
    </source>
</reference>
<feature type="domain" description="Pesticin C-terminal" evidence="3">
    <location>
        <begin position="5"/>
        <end position="154"/>
    </location>
</feature>
<dbReference type="SUPFAM" id="SSF53955">
    <property type="entry name" value="Lysozyme-like"/>
    <property type="match status" value="1"/>
</dbReference>
<dbReference type="AlphaFoldDB" id="Q12KY5"/>
<evidence type="ECO:0000256" key="1">
    <source>
        <dbReference type="ARBA" id="ARBA00022529"/>
    </source>
</evidence>
<gene>
    <name evidence="4" type="ordered locus">Sden_2612</name>
</gene>
<keyword evidence="2" id="KW-0081">Bacteriolytic enzyme</keyword>
<sequence>MDNHNIDFDFIHNLEGFSLKGYVPDPTISKSGVTVASGFDIGQCSKDEITSHFPAELADKLLPYVGKTKQDALDCLSDTPLKITEQDAVEIDKYTKAAAVDRLCHLWQKANPKQPFDALPTPCATIIASVAFQYGNLAKRTPNFWRQVTQGQWQQALANLRNFGDKYATRRNKEADLLAHWLGKNNPMSTQH</sequence>
<evidence type="ECO:0000256" key="2">
    <source>
        <dbReference type="ARBA" id="ARBA00022638"/>
    </source>
</evidence>
<dbReference type="GO" id="GO:0003796">
    <property type="term" value="F:lysozyme activity"/>
    <property type="evidence" value="ECO:0007669"/>
    <property type="project" value="InterPro"/>
</dbReference>
<dbReference type="GO" id="GO:0031640">
    <property type="term" value="P:killing of cells of another organism"/>
    <property type="evidence" value="ECO:0007669"/>
    <property type="project" value="UniProtKB-KW"/>
</dbReference>
<proteinExistence type="predicted"/>
<dbReference type="RefSeq" id="WP_011497042.1">
    <property type="nucleotide sequence ID" value="NC_007954.1"/>
</dbReference>
<keyword evidence="5" id="KW-1185">Reference proteome</keyword>
<organism evidence="4 5">
    <name type="scientific">Shewanella denitrificans (strain OS217 / ATCC BAA-1090 / DSM 15013)</name>
    <dbReference type="NCBI Taxonomy" id="318161"/>
    <lineage>
        <taxon>Bacteria</taxon>
        <taxon>Pseudomonadati</taxon>
        <taxon>Pseudomonadota</taxon>
        <taxon>Gammaproteobacteria</taxon>
        <taxon>Alteromonadales</taxon>
        <taxon>Shewanellaceae</taxon>
        <taxon>Shewanella</taxon>
    </lineage>
</organism>
<dbReference type="Pfam" id="PF16754">
    <property type="entry name" value="Pesticin"/>
    <property type="match status" value="1"/>
</dbReference>
<dbReference type="GO" id="GO:0042742">
    <property type="term" value="P:defense response to bacterium"/>
    <property type="evidence" value="ECO:0007669"/>
    <property type="project" value="UniProtKB-KW"/>
</dbReference>
<dbReference type="EMBL" id="CP000302">
    <property type="protein sequence ID" value="ABE55891.1"/>
    <property type="molecule type" value="Genomic_DNA"/>
</dbReference>
<dbReference type="Proteomes" id="UP000001982">
    <property type="component" value="Chromosome"/>
</dbReference>
<evidence type="ECO:0000313" key="4">
    <source>
        <dbReference type="EMBL" id="ABE55891.1"/>
    </source>
</evidence>
<name>Q12KY5_SHEDO</name>
<accession>Q12KY5</accession>
<dbReference type="HOGENOM" id="CLU_104591_0_0_6"/>
<dbReference type="InterPro" id="IPR031922">
    <property type="entry name" value="Pesticin_C"/>
</dbReference>
<dbReference type="OrthoDB" id="8808411at2"/>
<dbReference type="InterPro" id="IPR023347">
    <property type="entry name" value="Lysozyme_dom_sf"/>
</dbReference>